<dbReference type="AlphaFoldDB" id="A0A0S3S750"/>
<keyword evidence="3" id="KW-1185">Reference proteome</keyword>
<accession>A0A0S3S750</accession>
<organism evidence="2 3">
    <name type="scientific">Vigna angularis var. angularis</name>
    <dbReference type="NCBI Taxonomy" id="157739"/>
    <lineage>
        <taxon>Eukaryota</taxon>
        <taxon>Viridiplantae</taxon>
        <taxon>Streptophyta</taxon>
        <taxon>Embryophyta</taxon>
        <taxon>Tracheophyta</taxon>
        <taxon>Spermatophyta</taxon>
        <taxon>Magnoliopsida</taxon>
        <taxon>eudicotyledons</taxon>
        <taxon>Gunneridae</taxon>
        <taxon>Pentapetalae</taxon>
        <taxon>rosids</taxon>
        <taxon>fabids</taxon>
        <taxon>Fabales</taxon>
        <taxon>Fabaceae</taxon>
        <taxon>Papilionoideae</taxon>
        <taxon>50 kb inversion clade</taxon>
        <taxon>NPAAA clade</taxon>
        <taxon>indigoferoid/millettioid clade</taxon>
        <taxon>Phaseoleae</taxon>
        <taxon>Vigna</taxon>
    </lineage>
</organism>
<protein>
    <submittedName>
        <fullName evidence="2">Uncharacterized protein</fullName>
    </submittedName>
</protein>
<evidence type="ECO:0000313" key="3">
    <source>
        <dbReference type="Proteomes" id="UP000291084"/>
    </source>
</evidence>
<sequence>MKSPCTKLDVRNSAASQHGKHSFKEMNHRVILLPMHVAASNTFLHESTRVAAGRSLAAQINHRAGGIPSILVTESKKIRKMCV</sequence>
<evidence type="ECO:0000256" key="1">
    <source>
        <dbReference type="SAM" id="MobiDB-lite"/>
    </source>
</evidence>
<feature type="region of interest" description="Disordered" evidence="1">
    <location>
        <begin position="1"/>
        <end position="21"/>
    </location>
</feature>
<gene>
    <name evidence="2" type="primary">Vigan.05G220300</name>
    <name evidence="2" type="ORF">VIGAN_05220300</name>
</gene>
<dbReference type="Proteomes" id="UP000291084">
    <property type="component" value="Chromosome 5"/>
</dbReference>
<name>A0A0S3S750_PHAAN</name>
<proteinExistence type="predicted"/>
<evidence type="ECO:0000313" key="2">
    <source>
        <dbReference type="EMBL" id="BAT88655.1"/>
    </source>
</evidence>
<reference evidence="2 3" key="1">
    <citation type="journal article" date="2015" name="Sci. Rep.">
        <title>The power of single molecule real-time sequencing technology in the de novo assembly of a eukaryotic genome.</title>
        <authorList>
            <person name="Sakai H."/>
            <person name="Naito K."/>
            <person name="Ogiso-Tanaka E."/>
            <person name="Takahashi Y."/>
            <person name="Iseki K."/>
            <person name="Muto C."/>
            <person name="Satou K."/>
            <person name="Teruya K."/>
            <person name="Shiroma A."/>
            <person name="Shimoji M."/>
            <person name="Hirano T."/>
            <person name="Itoh T."/>
            <person name="Kaga A."/>
            <person name="Tomooka N."/>
        </authorList>
    </citation>
    <scope>NUCLEOTIDE SEQUENCE [LARGE SCALE GENOMIC DNA]</scope>
    <source>
        <strain evidence="3">cv. Shumari</strain>
    </source>
</reference>
<dbReference type="EMBL" id="AP015038">
    <property type="protein sequence ID" value="BAT88655.1"/>
    <property type="molecule type" value="Genomic_DNA"/>
</dbReference>